<gene>
    <name evidence="4" type="ORF">A4X03_0g1503</name>
    <name evidence="3" type="ORF">JKIAZH3_G2620</name>
</gene>
<protein>
    <submittedName>
        <fullName evidence="4">Uncharacterized protein</fullName>
    </submittedName>
</protein>
<evidence type="ECO:0000256" key="1">
    <source>
        <dbReference type="SAM" id="MobiDB-lite"/>
    </source>
</evidence>
<proteinExistence type="predicted"/>
<evidence type="ECO:0000313" key="4">
    <source>
        <dbReference type="EMBL" id="KAE8263676.1"/>
    </source>
</evidence>
<dbReference type="Proteomes" id="UP000836402">
    <property type="component" value="Unassembled WGS sequence"/>
</dbReference>
<feature type="region of interest" description="Disordered" evidence="1">
    <location>
        <begin position="153"/>
        <end position="214"/>
    </location>
</feature>
<evidence type="ECO:0000313" key="5">
    <source>
        <dbReference type="Proteomes" id="UP000077671"/>
    </source>
</evidence>
<keyword evidence="2" id="KW-0732">Signal</keyword>
<dbReference type="Proteomes" id="UP000077671">
    <property type="component" value="Unassembled WGS sequence"/>
</dbReference>
<sequence length="214" mass="21388">MLPRSIAALLPLLVLASALPLQGMRLQGMSLPAGDGSDKVDNAPPFQLPTLGGGDDKPKSDAPPFQLPALGEVIDELKHALPAPKLPPVAPSPIGKGVHAPPTSGLPPIGAGSDKPKHALVPKLPPVVPSPIGKGVHAPPTSGLLPIGEGAGKLKHVPAPGKLPHHGHKPSFPVPVKGDNPAGGPSPLPVPKHDGGAKPLPVPAPTNVEGNVSP</sequence>
<organism evidence="4 5">
    <name type="scientific">Tilletia caries</name>
    <name type="common">wheat bunt fungus</name>
    <dbReference type="NCBI Taxonomy" id="13290"/>
    <lineage>
        <taxon>Eukaryota</taxon>
        <taxon>Fungi</taxon>
        <taxon>Dikarya</taxon>
        <taxon>Basidiomycota</taxon>
        <taxon>Ustilaginomycotina</taxon>
        <taxon>Exobasidiomycetes</taxon>
        <taxon>Tilletiales</taxon>
        <taxon>Tilletiaceae</taxon>
        <taxon>Tilletia</taxon>
    </lineage>
</organism>
<comment type="caution">
    <text evidence="4">The sequence shown here is derived from an EMBL/GenBank/DDBJ whole genome shotgun (WGS) entry which is preliminary data.</text>
</comment>
<reference evidence="4" key="2">
    <citation type="journal article" date="2019" name="IMA Fungus">
        <title>Genome sequencing and comparison of five Tilletia species to identify candidate genes for the detection of regulated species infecting wheat.</title>
        <authorList>
            <person name="Nguyen H.D.T."/>
            <person name="Sultana T."/>
            <person name="Kesanakurti P."/>
            <person name="Hambleton S."/>
        </authorList>
    </citation>
    <scope>NUCLEOTIDE SEQUENCE</scope>
    <source>
        <strain evidence="4">DAOMC 238032</strain>
    </source>
</reference>
<accession>A0A177TP34</accession>
<evidence type="ECO:0000256" key="2">
    <source>
        <dbReference type="SAM" id="SignalP"/>
    </source>
</evidence>
<dbReference type="EMBL" id="LWDD02000123">
    <property type="protein sequence ID" value="KAE8263676.1"/>
    <property type="molecule type" value="Genomic_DNA"/>
</dbReference>
<reference evidence="4" key="1">
    <citation type="submission" date="2016-04" db="EMBL/GenBank/DDBJ databases">
        <authorList>
            <person name="Nguyen H.D."/>
            <person name="Kesanakurti P."/>
            <person name="Cullis J."/>
            <person name="Levesque C.A."/>
            <person name="Hambleton S."/>
        </authorList>
    </citation>
    <scope>NUCLEOTIDE SEQUENCE</scope>
    <source>
        <strain evidence="4">DAOMC 238032</strain>
    </source>
</reference>
<dbReference type="EMBL" id="CAJHJG010004697">
    <property type="protein sequence ID" value="CAD6943454.1"/>
    <property type="molecule type" value="Genomic_DNA"/>
</dbReference>
<feature type="chain" id="PRO_5043478435" evidence="2">
    <location>
        <begin position="19"/>
        <end position="214"/>
    </location>
</feature>
<reference evidence="3" key="3">
    <citation type="submission" date="2020-10" db="EMBL/GenBank/DDBJ databases">
        <authorList>
            <person name="Sedaghatjoo S."/>
        </authorList>
    </citation>
    <scope>NUCLEOTIDE SEQUENCE</scope>
    <source>
        <strain evidence="3">AZH3</strain>
    </source>
</reference>
<evidence type="ECO:0000313" key="6">
    <source>
        <dbReference type="Proteomes" id="UP000836402"/>
    </source>
</evidence>
<evidence type="ECO:0000313" key="3">
    <source>
        <dbReference type="EMBL" id="CAD6943454.1"/>
    </source>
</evidence>
<keyword evidence="6" id="KW-1185">Reference proteome</keyword>
<feature type="region of interest" description="Disordered" evidence="1">
    <location>
        <begin position="30"/>
        <end position="64"/>
    </location>
</feature>
<name>A0A177TP34_9BASI</name>
<dbReference type="AlphaFoldDB" id="A0A177TP34"/>
<feature type="signal peptide" evidence="2">
    <location>
        <begin position="1"/>
        <end position="18"/>
    </location>
</feature>